<evidence type="ECO:0000313" key="4">
    <source>
        <dbReference type="EMBL" id="ETO13853.1"/>
    </source>
</evidence>
<dbReference type="SUPFAM" id="SSF51735">
    <property type="entry name" value="NAD(P)-binding Rossmann-fold domains"/>
    <property type="match status" value="1"/>
</dbReference>
<dbReference type="InterPro" id="IPR036291">
    <property type="entry name" value="NAD(P)-bd_dom_sf"/>
</dbReference>
<dbReference type="PRINTS" id="PR00081">
    <property type="entry name" value="GDHRDH"/>
</dbReference>
<protein>
    <submittedName>
        <fullName evidence="4">Short-chain dehydrogenase/reductase SDR</fullName>
    </submittedName>
</protein>
<dbReference type="InterPro" id="IPR051122">
    <property type="entry name" value="SDR_DHRS6-like"/>
</dbReference>
<dbReference type="InterPro" id="IPR002347">
    <property type="entry name" value="SDR_fam"/>
</dbReference>
<dbReference type="PANTHER" id="PTHR43477">
    <property type="entry name" value="DIHYDROANTICAPSIN 7-DEHYDROGENASE"/>
    <property type="match status" value="1"/>
</dbReference>
<reference evidence="4 5" key="1">
    <citation type="journal article" date="2013" name="Curr. Biol.">
        <title>The Genome of the Foraminiferan Reticulomyxa filosa.</title>
        <authorList>
            <person name="Glockner G."/>
            <person name="Hulsmann N."/>
            <person name="Schleicher M."/>
            <person name="Noegel A.A."/>
            <person name="Eichinger L."/>
            <person name="Gallinger C."/>
            <person name="Pawlowski J."/>
            <person name="Sierra R."/>
            <person name="Euteneuer U."/>
            <person name="Pillet L."/>
            <person name="Moustafa A."/>
            <person name="Platzer M."/>
            <person name="Groth M."/>
            <person name="Szafranski K."/>
            <person name="Schliwa M."/>
        </authorList>
    </citation>
    <scope>NUCLEOTIDE SEQUENCE [LARGE SCALE GENOMIC DNA]</scope>
</reference>
<dbReference type="OMA" id="FPQWGAY"/>
<keyword evidence="2" id="KW-0560">Oxidoreductase</keyword>
<feature type="coiled-coil region" evidence="3">
    <location>
        <begin position="35"/>
        <end position="62"/>
    </location>
</feature>
<dbReference type="OrthoDB" id="47007at2759"/>
<dbReference type="CDD" id="cd05233">
    <property type="entry name" value="SDR_c"/>
    <property type="match status" value="1"/>
</dbReference>
<dbReference type="FunFam" id="3.40.50.720:FF:000084">
    <property type="entry name" value="Short-chain dehydrogenase reductase"/>
    <property type="match status" value="1"/>
</dbReference>
<sequence>MLKRRLERIGEGIAKKFAEHGAKLALIDIASFENVWKEIKSIKRYKNENKKLEEDIICLKCDISNETQVKKAITEILKKFKNKKIDVLVNNAARFVFNNIIEATNEDWDNSINVNIKGHIYMIKHTSPHMDHSGKGSIINMASVSSVIAQPNFITYSLCKTALLSLTRNNALDLWNKYKIRVNAICPGTIFTPALANDMKLNQMNESQYADFKLKEQIIKRFGTTEDIAFAVLFFASDESTFCNGSFLFVDGGHTAL</sequence>
<dbReference type="Pfam" id="PF13561">
    <property type="entry name" value="adh_short_C2"/>
    <property type="match status" value="1"/>
</dbReference>
<dbReference type="EMBL" id="ASPP01020353">
    <property type="protein sequence ID" value="ETO13853.1"/>
    <property type="molecule type" value="Genomic_DNA"/>
</dbReference>
<dbReference type="Gene3D" id="3.40.50.720">
    <property type="entry name" value="NAD(P)-binding Rossmann-like Domain"/>
    <property type="match status" value="1"/>
</dbReference>
<dbReference type="PANTHER" id="PTHR43477:SF1">
    <property type="entry name" value="DIHYDROANTICAPSIN 7-DEHYDROGENASE"/>
    <property type="match status" value="1"/>
</dbReference>
<dbReference type="GO" id="GO:0016491">
    <property type="term" value="F:oxidoreductase activity"/>
    <property type="evidence" value="ECO:0007669"/>
    <property type="project" value="UniProtKB-KW"/>
</dbReference>
<keyword evidence="5" id="KW-1185">Reference proteome</keyword>
<evidence type="ECO:0000313" key="5">
    <source>
        <dbReference type="Proteomes" id="UP000023152"/>
    </source>
</evidence>
<evidence type="ECO:0000256" key="1">
    <source>
        <dbReference type="ARBA" id="ARBA00006484"/>
    </source>
</evidence>
<dbReference type="AlphaFoldDB" id="X6MIM1"/>
<evidence type="ECO:0000256" key="2">
    <source>
        <dbReference type="ARBA" id="ARBA00023002"/>
    </source>
</evidence>
<evidence type="ECO:0000256" key="3">
    <source>
        <dbReference type="SAM" id="Coils"/>
    </source>
</evidence>
<comment type="caution">
    <text evidence="4">The sequence shown here is derived from an EMBL/GenBank/DDBJ whole genome shotgun (WGS) entry which is preliminary data.</text>
</comment>
<gene>
    <name evidence="4" type="ORF">RFI_23516</name>
</gene>
<keyword evidence="3" id="KW-0175">Coiled coil</keyword>
<proteinExistence type="inferred from homology"/>
<dbReference type="PRINTS" id="PR00080">
    <property type="entry name" value="SDRFAMILY"/>
</dbReference>
<dbReference type="Proteomes" id="UP000023152">
    <property type="component" value="Unassembled WGS sequence"/>
</dbReference>
<comment type="similarity">
    <text evidence="1">Belongs to the short-chain dehydrogenases/reductases (SDR) family.</text>
</comment>
<organism evidence="4 5">
    <name type="scientific">Reticulomyxa filosa</name>
    <dbReference type="NCBI Taxonomy" id="46433"/>
    <lineage>
        <taxon>Eukaryota</taxon>
        <taxon>Sar</taxon>
        <taxon>Rhizaria</taxon>
        <taxon>Retaria</taxon>
        <taxon>Foraminifera</taxon>
        <taxon>Monothalamids</taxon>
        <taxon>Reticulomyxidae</taxon>
        <taxon>Reticulomyxa</taxon>
    </lineage>
</organism>
<accession>X6MIM1</accession>
<name>X6MIM1_RETFI</name>